<dbReference type="Proteomes" id="UP001056291">
    <property type="component" value="Chromosome"/>
</dbReference>
<keyword evidence="3" id="KW-0862">Zinc</keyword>
<dbReference type="Gene3D" id="3.90.1590.10">
    <property type="entry name" value="glutathione-dependent formaldehyde- activating enzyme (gfa)"/>
    <property type="match status" value="1"/>
</dbReference>
<evidence type="ECO:0000313" key="7">
    <source>
        <dbReference type="Proteomes" id="UP001056291"/>
    </source>
</evidence>
<protein>
    <submittedName>
        <fullName evidence="6">GFA family protein</fullName>
    </submittedName>
</protein>
<dbReference type="PANTHER" id="PTHR33337:SF40">
    <property type="entry name" value="CENP-V_GFA DOMAIN-CONTAINING PROTEIN-RELATED"/>
    <property type="match status" value="1"/>
</dbReference>
<dbReference type="SUPFAM" id="SSF51316">
    <property type="entry name" value="Mss4-like"/>
    <property type="match status" value="1"/>
</dbReference>
<evidence type="ECO:0000313" key="6">
    <source>
        <dbReference type="EMBL" id="USG60006.1"/>
    </source>
</evidence>
<evidence type="ECO:0000256" key="3">
    <source>
        <dbReference type="ARBA" id="ARBA00022833"/>
    </source>
</evidence>
<keyword evidence="2" id="KW-0479">Metal-binding</keyword>
<keyword evidence="4" id="KW-0456">Lyase</keyword>
<dbReference type="PANTHER" id="PTHR33337">
    <property type="entry name" value="GFA DOMAIN-CONTAINING PROTEIN"/>
    <property type="match status" value="1"/>
</dbReference>
<keyword evidence="7" id="KW-1185">Reference proteome</keyword>
<dbReference type="PROSITE" id="PS51891">
    <property type="entry name" value="CENP_V_GFA"/>
    <property type="match status" value="1"/>
</dbReference>
<evidence type="ECO:0000259" key="5">
    <source>
        <dbReference type="PROSITE" id="PS51891"/>
    </source>
</evidence>
<dbReference type="RefSeq" id="WP_251932802.1">
    <property type="nucleotide sequence ID" value="NZ_CP098747.1"/>
</dbReference>
<dbReference type="InterPro" id="IPR006913">
    <property type="entry name" value="CENP-V/GFA"/>
</dbReference>
<dbReference type="InterPro" id="IPR011057">
    <property type="entry name" value="Mss4-like_sf"/>
</dbReference>
<name>A0ABY4VYK0_9PROT</name>
<gene>
    <name evidence="6" type="ORF">NBZ79_12540</name>
</gene>
<evidence type="ECO:0000256" key="1">
    <source>
        <dbReference type="ARBA" id="ARBA00005495"/>
    </source>
</evidence>
<organism evidence="6 7">
    <name type="scientific">Sneathiella marina</name>
    <dbReference type="NCBI Taxonomy" id="2950108"/>
    <lineage>
        <taxon>Bacteria</taxon>
        <taxon>Pseudomonadati</taxon>
        <taxon>Pseudomonadota</taxon>
        <taxon>Alphaproteobacteria</taxon>
        <taxon>Sneathiellales</taxon>
        <taxon>Sneathiellaceae</taxon>
        <taxon>Sneathiella</taxon>
    </lineage>
</organism>
<comment type="similarity">
    <text evidence="1">Belongs to the Gfa family.</text>
</comment>
<reference evidence="6" key="1">
    <citation type="submission" date="2022-06" db="EMBL/GenBank/DDBJ databases">
        <title>Sneathiella actinostolidae sp. nov., isolated from a sea anemonein the Western Pacific Ocean.</title>
        <authorList>
            <person name="Wei M.J."/>
        </authorList>
    </citation>
    <scope>NUCLEOTIDE SEQUENCE</scope>
    <source>
        <strain evidence="6">PHK-P5</strain>
    </source>
</reference>
<accession>A0ABY4VYK0</accession>
<dbReference type="Pfam" id="PF04828">
    <property type="entry name" value="GFA"/>
    <property type="match status" value="1"/>
</dbReference>
<evidence type="ECO:0000256" key="2">
    <source>
        <dbReference type="ARBA" id="ARBA00022723"/>
    </source>
</evidence>
<sequence length="142" mass="16225">MTTRGHCLCKKTRWEYIGEVTWACYCHCDDCRRNCAAPVVAWLGVPLKNFKWLAEAPKTLESSQGVFRHFCKDCGSPMGFEADHYAGGMHLYAASLENPQEFEPTFHVNYDSKLPWLQLEDDLPKYDGTLLHAPEDLSDYTS</sequence>
<proteinExistence type="inferred from homology"/>
<feature type="domain" description="CENP-V/GFA" evidence="5">
    <location>
        <begin position="3"/>
        <end position="111"/>
    </location>
</feature>
<evidence type="ECO:0000256" key="4">
    <source>
        <dbReference type="ARBA" id="ARBA00023239"/>
    </source>
</evidence>
<dbReference type="EMBL" id="CP098747">
    <property type="protein sequence ID" value="USG60006.1"/>
    <property type="molecule type" value="Genomic_DNA"/>
</dbReference>